<gene>
    <name evidence="1" type="ORF">JHL16_30875</name>
</gene>
<protein>
    <submittedName>
        <fullName evidence="1">MBL fold metallo-hydrolase</fullName>
    </submittedName>
</protein>
<keyword evidence="2" id="KW-1185">Reference proteome</keyword>
<dbReference type="EMBL" id="JAENHL010000008">
    <property type="protein sequence ID" value="MBK1870810.1"/>
    <property type="molecule type" value="Genomic_DNA"/>
</dbReference>
<dbReference type="Proteomes" id="UP000616151">
    <property type="component" value="Unassembled WGS sequence"/>
</dbReference>
<comment type="caution">
    <text evidence="1">The sequence shown here is derived from an EMBL/GenBank/DDBJ whole genome shotgun (WGS) entry which is preliminary data.</text>
</comment>
<organism evidence="1 2">
    <name type="scientific">Taklimakanibacter albus</name>
    <dbReference type="NCBI Taxonomy" id="2800327"/>
    <lineage>
        <taxon>Bacteria</taxon>
        <taxon>Pseudomonadati</taxon>
        <taxon>Pseudomonadota</taxon>
        <taxon>Alphaproteobacteria</taxon>
        <taxon>Hyphomicrobiales</taxon>
        <taxon>Aestuariivirgaceae</taxon>
        <taxon>Taklimakanibacter</taxon>
    </lineage>
</organism>
<sequence>MPMQLDRRTLLAGSAALGLSPLALAPAARAAAPLTNSVGAPYMRYKLGEFEITAFNDGTRVGQNPEKTFGINQKPEDVAAAAEANFLPTDRLVSSFTPVLVNTGKELVLFDSGNGANGRPATGHLASQIAAAGFTPDQIDVVVITHCHPDHIGGLMENGAALAPKARYVIGEAEYAFWSSPDRANGPTANAAKIVQTNVVPLKDKMTFVKKDGEAVAGIRAVEAFGHTPGHMAWHVENGDKRLLIGADFCNHYVLSLRYPKWHASFDADKDKAVETRLRLLDMLSADRIPFTSYHMPFPAVGFVEKSTEGGYRFVPASYQLML</sequence>
<name>A0ACC5RDY4_9HYPH</name>
<accession>A0ACC5RDY4</accession>
<evidence type="ECO:0000313" key="2">
    <source>
        <dbReference type="Proteomes" id="UP000616151"/>
    </source>
</evidence>
<evidence type="ECO:0000313" key="1">
    <source>
        <dbReference type="EMBL" id="MBK1870810.1"/>
    </source>
</evidence>
<proteinExistence type="predicted"/>
<reference evidence="1" key="1">
    <citation type="submission" date="2021-01" db="EMBL/GenBank/DDBJ databases">
        <authorList>
            <person name="Sun Q."/>
        </authorList>
    </citation>
    <scope>NUCLEOTIDE SEQUENCE</scope>
    <source>
        <strain evidence="1">YIM B02566</strain>
    </source>
</reference>